<feature type="region of interest" description="Disordered" evidence="1">
    <location>
        <begin position="94"/>
        <end position="150"/>
    </location>
</feature>
<dbReference type="Proteomes" id="UP000823521">
    <property type="component" value="Unassembled WGS sequence"/>
</dbReference>
<sequence length="150" mass="15997">MGELRVRIDGTEHRLGDTEVHYLWQTDGRLEIGTRLPRAVPRFGYLVSEFGTWWLHTNPQRRPADLQIDGGEVGDASVPLGTTTVELGLLRRAAPRPPVDPAPATVASRPRSARWWARRSDGSPVSTVGTAGPRRPGGGRAGGSGTGGGG</sequence>
<feature type="compositionally biased region" description="Gly residues" evidence="1">
    <location>
        <begin position="135"/>
        <end position="150"/>
    </location>
</feature>
<dbReference type="RefSeq" id="WP_208815453.1">
    <property type="nucleotide sequence ID" value="NZ_WVUH01000198.1"/>
</dbReference>
<evidence type="ECO:0000313" key="2">
    <source>
        <dbReference type="EMBL" id="MBO4208463.1"/>
    </source>
</evidence>
<reference evidence="2 3" key="1">
    <citation type="submission" date="2019-12" db="EMBL/GenBank/DDBJ databases">
        <title>Whole genome sequencing of endophytic Actinobacterium Micromonospora sp. MPMI6T.</title>
        <authorList>
            <person name="Evv R."/>
            <person name="Podile A.R."/>
        </authorList>
    </citation>
    <scope>NUCLEOTIDE SEQUENCE [LARGE SCALE GENOMIC DNA]</scope>
    <source>
        <strain evidence="2 3">MPMI6</strain>
    </source>
</reference>
<accession>A0ABS3VVC6</accession>
<keyword evidence="3" id="KW-1185">Reference proteome</keyword>
<organism evidence="2 3">
    <name type="scientific">Micromonospora echinofusca</name>
    <dbReference type="NCBI Taxonomy" id="47858"/>
    <lineage>
        <taxon>Bacteria</taxon>
        <taxon>Bacillati</taxon>
        <taxon>Actinomycetota</taxon>
        <taxon>Actinomycetes</taxon>
        <taxon>Micromonosporales</taxon>
        <taxon>Micromonosporaceae</taxon>
        <taxon>Micromonospora</taxon>
    </lineage>
</organism>
<evidence type="ECO:0000256" key="1">
    <source>
        <dbReference type="SAM" id="MobiDB-lite"/>
    </source>
</evidence>
<evidence type="ECO:0000313" key="3">
    <source>
        <dbReference type="Proteomes" id="UP000823521"/>
    </source>
</evidence>
<feature type="non-terminal residue" evidence="2">
    <location>
        <position position="150"/>
    </location>
</feature>
<feature type="compositionally biased region" description="Low complexity" evidence="1">
    <location>
        <begin position="102"/>
        <end position="115"/>
    </location>
</feature>
<comment type="caution">
    <text evidence="2">The sequence shown here is derived from an EMBL/GenBank/DDBJ whole genome shotgun (WGS) entry which is preliminary data.</text>
</comment>
<protein>
    <submittedName>
        <fullName evidence="2">Uncharacterized protein</fullName>
    </submittedName>
</protein>
<proteinExistence type="predicted"/>
<name>A0ABS3VVC6_MICEH</name>
<gene>
    <name evidence="2" type="ORF">GSF22_20975</name>
</gene>
<dbReference type="EMBL" id="WVUH01000198">
    <property type="protein sequence ID" value="MBO4208463.1"/>
    <property type="molecule type" value="Genomic_DNA"/>
</dbReference>